<keyword evidence="4" id="KW-1185">Reference proteome</keyword>
<sequence>MAVVVRRALGALRWVLVGAVAIALIGGGVALASLGTEGRAGAAPAANPSITQDQAKAKALEAVPGATVQNADLDTDRGATVWEVDVIGTDRVEYEVKVDANSGAVLSTDRDDD</sequence>
<proteinExistence type="predicted"/>
<evidence type="ECO:0000256" key="1">
    <source>
        <dbReference type="SAM" id="Phobius"/>
    </source>
</evidence>
<evidence type="ECO:0000313" key="4">
    <source>
        <dbReference type="Proteomes" id="UP000255355"/>
    </source>
</evidence>
<dbReference type="RefSeq" id="WP_068023309.1">
    <property type="nucleotide sequence ID" value="NZ_QQAZ01000005.1"/>
</dbReference>
<evidence type="ECO:0000313" key="3">
    <source>
        <dbReference type="EMBL" id="RDI51039.1"/>
    </source>
</evidence>
<dbReference type="Proteomes" id="UP000255355">
    <property type="component" value="Unassembled WGS sequence"/>
</dbReference>
<dbReference type="Pfam" id="PF03413">
    <property type="entry name" value="PepSY"/>
    <property type="match status" value="1"/>
</dbReference>
<dbReference type="OrthoDB" id="4555336at2"/>
<dbReference type="Gene3D" id="3.10.450.40">
    <property type="match status" value="1"/>
</dbReference>
<keyword evidence="1" id="KW-0472">Membrane</keyword>
<gene>
    <name evidence="3" type="ORF">DFR68_105516</name>
</gene>
<dbReference type="STRING" id="1210089.GCA_001613165_04676"/>
<reference evidence="3 4" key="1">
    <citation type="submission" date="2018-07" db="EMBL/GenBank/DDBJ databases">
        <title>Genomic Encyclopedia of Type Strains, Phase IV (KMG-IV): sequencing the most valuable type-strain genomes for metagenomic binning, comparative biology and taxonomic classification.</title>
        <authorList>
            <person name="Goeker M."/>
        </authorList>
    </citation>
    <scope>NUCLEOTIDE SEQUENCE [LARGE SCALE GENOMIC DNA]</scope>
    <source>
        <strain evidence="3 4">DSM 44952</strain>
    </source>
</reference>
<comment type="caution">
    <text evidence="3">The sequence shown here is derived from an EMBL/GenBank/DDBJ whole genome shotgun (WGS) entry which is preliminary data.</text>
</comment>
<feature type="domain" description="PepSY" evidence="2">
    <location>
        <begin position="50"/>
        <end position="108"/>
    </location>
</feature>
<dbReference type="AlphaFoldDB" id="A0A370H4B6"/>
<dbReference type="InterPro" id="IPR025711">
    <property type="entry name" value="PepSY"/>
</dbReference>
<organism evidence="3 4">
    <name type="scientific">Nocardia mexicana</name>
    <dbReference type="NCBI Taxonomy" id="279262"/>
    <lineage>
        <taxon>Bacteria</taxon>
        <taxon>Bacillati</taxon>
        <taxon>Actinomycetota</taxon>
        <taxon>Actinomycetes</taxon>
        <taxon>Mycobacteriales</taxon>
        <taxon>Nocardiaceae</taxon>
        <taxon>Nocardia</taxon>
    </lineage>
</organism>
<name>A0A370H4B6_9NOCA</name>
<protein>
    <submittedName>
        <fullName evidence="3">Peptidase YpeB-like protein</fullName>
    </submittedName>
</protein>
<feature type="transmembrane region" description="Helical" evidence="1">
    <location>
        <begin position="12"/>
        <end position="34"/>
    </location>
</feature>
<dbReference type="EMBL" id="QQAZ01000005">
    <property type="protein sequence ID" value="RDI51039.1"/>
    <property type="molecule type" value="Genomic_DNA"/>
</dbReference>
<accession>A0A370H4B6</accession>
<evidence type="ECO:0000259" key="2">
    <source>
        <dbReference type="Pfam" id="PF03413"/>
    </source>
</evidence>
<keyword evidence="1" id="KW-0812">Transmembrane</keyword>
<keyword evidence="1" id="KW-1133">Transmembrane helix</keyword>